<dbReference type="AlphaFoldDB" id="A0A7W6CJ30"/>
<dbReference type="Proteomes" id="UP000548867">
    <property type="component" value="Unassembled WGS sequence"/>
</dbReference>
<evidence type="ECO:0000256" key="2">
    <source>
        <dbReference type="ARBA" id="ARBA00022526"/>
    </source>
</evidence>
<feature type="signal peptide" evidence="3">
    <location>
        <begin position="1"/>
        <end position="21"/>
    </location>
</feature>
<dbReference type="Gene3D" id="2.130.10.10">
    <property type="entry name" value="YVTN repeat-like/Quinoprotein amine dehydrogenase"/>
    <property type="match status" value="1"/>
</dbReference>
<dbReference type="InterPro" id="IPR050282">
    <property type="entry name" value="Cycloisomerase_2"/>
</dbReference>
<dbReference type="RefSeq" id="WP_183626024.1">
    <property type="nucleotide sequence ID" value="NZ_JACIDX010000009.1"/>
</dbReference>
<keyword evidence="5" id="KW-1185">Reference proteome</keyword>
<dbReference type="PANTHER" id="PTHR30344">
    <property type="entry name" value="6-PHOSPHOGLUCONOLACTONASE-RELATED"/>
    <property type="match status" value="1"/>
</dbReference>
<gene>
    <name evidence="4" type="ORF">GGR38_002535</name>
</gene>
<evidence type="ECO:0000256" key="3">
    <source>
        <dbReference type="SAM" id="SignalP"/>
    </source>
</evidence>
<dbReference type="Pfam" id="PF10282">
    <property type="entry name" value="Lactonase"/>
    <property type="match status" value="1"/>
</dbReference>
<evidence type="ECO:0000256" key="1">
    <source>
        <dbReference type="ARBA" id="ARBA00005564"/>
    </source>
</evidence>
<dbReference type="SUPFAM" id="SSF51004">
    <property type="entry name" value="C-terminal (heme d1) domain of cytochrome cd1-nitrite reductase"/>
    <property type="match status" value="1"/>
</dbReference>
<name>A0A7W6CJ30_9SPHN</name>
<dbReference type="EMBL" id="JACIDX010000009">
    <property type="protein sequence ID" value="MBB3955579.1"/>
    <property type="molecule type" value="Genomic_DNA"/>
</dbReference>
<dbReference type="GO" id="GO:0017057">
    <property type="term" value="F:6-phosphogluconolactonase activity"/>
    <property type="evidence" value="ECO:0007669"/>
    <property type="project" value="TreeGrafter"/>
</dbReference>
<reference evidence="4 5" key="1">
    <citation type="submission" date="2020-08" db="EMBL/GenBank/DDBJ databases">
        <title>Genomic Encyclopedia of Type Strains, Phase IV (KMG-IV): sequencing the most valuable type-strain genomes for metagenomic binning, comparative biology and taxonomic classification.</title>
        <authorList>
            <person name="Goeker M."/>
        </authorList>
    </citation>
    <scope>NUCLEOTIDE SEQUENCE [LARGE SCALE GENOMIC DNA]</scope>
    <source>
        <strain evidence="4 5">DSM 27057</strain>
    </source>
</reference>
<keyword evidence="3" id="KW-0732">Signal</keyword>
<dbReference type="InterPro" id="IPR015943">
    <property type="entry name" value="WD40/YVTN_repeat-like_dom_sf"/>
</dbReference>
<keyword evidence="2" id="KW-0313">Glucose metabolism</keyword>
<protein>
    <submittedName>
        <fullName evidence="4">6-phosphogluconolactonase (Cycloisomerase 2 family)</fullName>
    </submittedName>
</protein>
<evidence type="ECO:0000313" key="4">
    <source>
        <dbReference type="EMBL" id="MBB3955579.1"/>
    </source>
</evidence>
<keyword evidence="4" id="KW-0413">Isomerase</keyword>
<comment type="similarity">
    <text evidence="1">Belongs to the cycloisomerase 2 family.</text>
</comment>
<feature type="chain" id="PRO_5031368018" evidence="3">
    <location>
        <begin position="22"/>
        <end position="384"/>
    </location>
</feature>
<sequence length="384" mass="41146">MVFKVLLGSLGVMLGASSALATPLLIGTYTGGESKGIYLYQFDDRTGHIDPRPAQVSPAENPSWLVLSADHRLLYAVDENGEGGRDPVGRASAYRMDPASGRLTFINRTSSLGTEPTHASLSKDGRYLFVANYAVSSDPGGTLAVLPVGKGGALGSATQIKTYRASMVNPARQASPHVHSVVSSPDGRFVFVQDLGGDRIYAYRYDPARREMPLSALRDQPFAEMPAGSGPRHLIFSPDGRHAYVTLEMTGQVAVLDHSEGHLTLRQTVTLAPEGFAGKVGAAALHLSPDGRFLSVTNRGADNHLLSYAISPEDGSLKLADRRAVEGNEPREFAFSPDGRFVLIANQRSHGVKVFRRDSASGVVGQEVETLSIDQASDLKFLSR</sequence>
<dbReference type="PANTHER" id="PTHR30344:SF1">
    <property type="entry name" value="6-PHOSPHOGLUCONOLACTONASE"/>
    <property type="match status" value="1"/>
</dbReference>
<accession>A0A7W6CJ30</accession>
<dbReference type="GO" id="GO:0005829">
    <property type="term" value="C:cytosol"/>
    <property type="evidence" value="ECO:0007669"/>
    <property type="project" value="TreeGrafter"/>
</dbReference>
<proteinExistence type="inferred from homology"/>
<keyword evidence="2" id="KW-0119">Carbohydrate metabolism</keyword>
<organism evidence="4 5">
    <name type="scientific">Novosphingobium sediminicola</name>
    <dbReference type="NCBI Taxonomy" id="563162"/>
    <lineage>
        <taxon>Bacteria</taxon>
        <taxon>Pseudomonadati</taxon>
        <taxon>Pseudomonadota</taxon>
        <taxon>Alphaproteobacteria</taxon>
        <taxon>Sphingomonadales</taxon>
        <taxon>Sphingomonadaceae</taxon>
        <taxon>Novosphingobium</taxon>
    </lineage>
</organism>
<dbReference type="GO" id="GO:0006006">
    <property type="term" value="P:glucose metabolic process"/>
    <property type="evidence" value="ECO:0007669"/>
    <property type="project" value="UniProtKB-KW"/>
</dbReference>
<dbReference type="InterPro" id="IPR019405">
    <property type="entry name" value="Lactonase_7-beta_prop"/>
</dbReference>
<comment type="caution">
    <text evidence="4">The sequence shown here is derived from an EMBL/GenBank/DDBJ whole genome shotgun (WGS) entry which is preliminary data.</text>
</comment>
<evidence type="ECO:0000313" key="5">
    <source>
        <dbReference type="Proteomes" id="UP000548867"/>
    </source>
</evidence>
<dbReference type="GO" id="GO:0016853">
    <property type="term" value="F:isomerase activity"/>
    <property type="evidence" value="ECO:0007669"/>
    <property type="project" value="UniProtKB-KW"/>
</dbReference>
<dbReference type="InterPro" id="IPR011048">
    <property type="entry name" value="Haem_d1_sf"/>
</dbReference>